<dbReference type="OrthoDB" id="3200163at2759"/>
<dbReference type="InterPro" id="IPR002018">
    <property type="entry name" value="CarbesteraseB"/>
</dbReference>
<feature type="domain" description="Carboxylesterase type B" evidence="6">
    <location>
        <begin position="47"/>
        <end position="568"/>
    </location>
</feature>
<evidence type="ECO:0000313" key="8">
    <source>
        <dbReference type="Proteomes" id="UP000271974"/>
    </source>
</evidence>
<keyword evidence="8" id="KW-1185">Reference proteome</keyword>
<dbReference type="SUPFAM" id="SSF53474">
    <property type="entry name" value="alpha/beta-Hydrolases"/>
    <property type="match status" value="1"/>
</dbReference>
<dbReference type="PROSITE" id="PS00941">
    <property type="entry name" value="CARBOXYLESTERASE_B_2"/>
    <property type="match status" value="1"/>
</dbReference>
<dbReference type="Proteomes" id="UP000271974">
    <property type="component" value="Unassembled WGS sequence"/>
</dbReference>
<keyword evidence="5" id="KW-1133">Transmembrane helix</keyword>
<dbReference type="PANTHER" id="PTHR43903">
    <property type="entry name" value="NEUROLIGIN"/>
    <property type="match status" value="1"/>
</dbReference>
<dbReference type="Gene3D" id="3.40.50.1820">
    <property type="entry name" value="alpha/beta hydrolase"/>
    <property type="match status" value="1"/>
</dbReference>
<evidence type="ECO:0000256" key="2">
    <source>
        <dbReference type="ARBA" id="ARBA00022729"/>
    </source>
</evidence>
<evidence type="ECO:0000256" key="1">
    <source>
        <dbReference type="ARBA" id="ARBA00005964"/>
    </source>
</evidence>
<reference evidence="7 8" key="1">
    <citation type="submission" date="2019-01" db="EMBL/GenBank/DDBJ databases">
        <title>A draft genome assembly of the solar-powered sea slug Elysia chlorotica.</title>
        <authorList>
            <person name="Cai H."/>
            <person name="Li Q."/>
            <person name="Fang X."/>
            <person name="Li J."/>
            <person name="Curtis N.E."/>
            <person name="Altenburger A."/>
            <person name="Shibata T."/>
            <person name="Feng M."/>
            <person name="Maeda T."/>
            <person name="Schwartz J.A."/>
            <person name="Shigenobu S."/>
            <person name="Lundholm N."/>
            <person name="Nishiyama T."/>
            <person name="Yang H."/>
            <person name="Hasebe M."/>
            <person name="Li S."/>
            <person name="Pierce S.K."/>
            <person name="Wang J."/>
        </authorList>
    </citation>
    <scope>NUCLEOTIDE SEQUENCE [LARGE SCALE GENOMIC DNA]</scope>
    <source>
        <strain evidence="7">EC2010</strain>
        <tissue evidence="7">Whole organism of an adult</tissue>
    </source>
</reference>
<feature type="transmembrane region" description="Helical" evidence="5">
    <location>
        <begin position="7"/>
        <end position="29"/>
    </location>
</feature>
<dbReference type="InterPro" id="IPR019826">
    <property type="entry name" value="Carboxylesterase_B_AS"/>
</dbReference>
<sequence length="589" mass="63933">MHRERQSIITMATPAVLAVLYTALISSLLQEQTTTGAGSQPPGDGVLVSVSSGQLRGVRRTLDNGQVVHEFKGIPYAQPPTGALRFAAPEPPLPWSGVRDASRHGNHCPQNGTQGLLSNSSSMSEDCLFLDIYSPSPAPLAPSPSSSLLPVMVWIHGGGFNLGSGSDYNGAYLATKGQVVVVTLNYRLGPLGFLSTEDDVIPGNFGMLDQVMALKWVRLNIRHFGGDPGQVTVHGQSAGGHSVSLLALSPLATGLFQRAIAQSGAAITPSSLSRQSERISPRETAGKIGAKVGCLQQDSPSLLKCLRSKTVNELMDADQAVFAEANKDYLFLLMWKPRVDGPSGFLPDEPEVLLSKGLFADVDTMHGFCADELGVLVNDTDNDGVSLAEFKEAAAEILALYKLDKLHITEQAVTTFLYGVTSPLERRSKLTDLLSNFNMAAPITHEVDTIVRTPTASSDSSPGVRRHFLYRFSYRGNMYPQYPSWIGVPHGAELPFLFGLHLNNQSIWFGDRQPTPADEKVSELVIKIWSNFARYGHPTGQFQVQTAASWPEFTAGQRLVLDITESLAVQTLDWTDQDDVYQLMNKQIL</sequence>
<gene>
    <name evidence="7" type="ORF">EGW08_016172</name>
</gene>
<evidence type="ECO:0000256" key="4">
    <source>
        <dbReference type="RuleBase" id="RU361235"/>
    </source>
</evidence>
<dbReference type="InterPro" id="IPR019819">
    <property type="entry name" value="Carboxylesterase_B_CS"/>
</dbReference>
<dbReference type="InterPro" id="IPR029058">
    <property type="entry name" value="AB_hydrolase_fold"/>
</dbReference>
<dbReference type="InterPro" id="IPR051093">
    <property type="entry name" value="Neuroligin/BSAL"/>
</dbReference>
<keyword evidence="3 4" id="KW-0378">Hydrolase</keyword>
<protein>
    <recommendedName>
        <fullName evidence="4">Carboxylic ester hydrolase</fullName>
        <ecNumber evidence="4">3.1.1.-</ecNumber>
    </recommendedName>
</protein>
<dbReference type="Pfam" id="PF00135">
    <property type="entry name" value="COesterase"/>
    <property type="match status" value="1"/>
</dbReference>
<evidence type="ECO:0000313" key="7">
    <source>
        <dbReference type="EMBL" id="RUS76068.1"/>
    </source>
</evidence>
<dbReference type="EMBL" id="RQTK01000689">
    <property type="protein sequence ID" value="RUS76068.1"/>
    <property type="molecule type" value="Genomic_DNA"/>
</dbReference>
<dbReference type="PROSITE" id="PS00122">
    <property type="entry name" value="CARBOXYLESTERASE_B_1"/>
    <property type="match status" value="1"/>
</dbReference>
<organism evidence="7 8">
    <name type="scientific">Elysia chlorotica</name>
    <name type="common">Eastern emerald elysia</name>
    <name type="synonym">Sea slug</name>
    <dbReference type="NCBI Taxonomy" id="188477"/>
    <lineage>
        <taxon>Eukaryota</taxon>
        <taxon>Metazoa</taxon>
        <taxon>Spiralia</taxon>
        <taxon>Lophotrochozoa</taxon>
        <taxon>Mollusca</taxon>
        <taxon>Gastropoda</taxon>
        <taxon>Heterobranchia</taxon>
        <taxon>Euthyneura</taxon>
        <taxon>Panpulmonata</taxon>
        <taxon>Sacoglossa</taxon>
        <taxon>Placobranchoidea</taxon>
        <taxon>Plakobranchidae</taxon>
        <taxon>Elysia</taxon>
    </lineage>
</organism>
<name>A0A433T3D3_ELYCH</name>
<evidence type="ECO:0000259" key="6">
    <source>
        <dbReference type="Pfam" id="PF00135"/>
    </source>
</evidence>
<dbReference type="GO" id="GO:0016787">
    <property type="term" value="F:hydrolase activity"/>
    <property type="evidence" value="ECO:0007669"/>
    <property type="project" value="UniProtKB-KW"/>
</dbReference>
<accession>A0A433T3D3</accession>
<proteinExistence type="inferred from homology"/>
<comment type="similarity">
    <text evidence="1 4">Belongs to the type-B carboxylesterase/lipase family.</text>
</comment>
<evidence type="ECO:0000256" key="5">
    <source>
        <dbReference type="SAM" id="Phobius"/>
    </source>
</evidence>
<keyword evidence="5" id="KW-0472">Membrane</keyword>
<evidence type="ECO:0000256" key="3">
    <source>
        <dbReference type="ARBA" id="ARBA00022801"/>
    </source>
</evidence>
<dbReference type="AlphaFoldDB" id="A0A433T3D3"/>
<comment type="caution">
    <text evidence="7">The sequence shown here is derived from an EMBL/GenBank/DDBJ whole genome shotgun (WGS) entry which is preliminary data.</text>
</comment>
<dbReference type="EC" id="3.1.1.-" evidence="4"/>
<keyword evidence="5" id="KW-0812">Transmembrane</keyword>
<dbReference type="STRING" id="188477.A0A433T3D3"/>
<keyword evidence="2" id="KW-0732">Signal</keyword>